<evidence type="ECO:0000313" key="2">
    <source>
        <dbReference type="EMBL" id="JAE14305.1"/>
    </source>
</evidence>
<keyword evidence="1" id="KW-0812">Transmembrane</keyword>
<accession>A0A0A9FNB1</accession>
<keyword evidence="1" id="KW-1133">Transmembrane helix</keyword>
<dbReference type="EMBL" id="GBRH01183591">
    <property type="protein sequence ID" value="JAE14305.1"/>
    <property type="molecule type" value="Transcribed_RNA"/>
</dbReference>
<proteinExistence type="predicted"/>
<organism evidence="2">
    <name type="scientific">Arundo donax</name>
    <name type="common">Giant reed</name>
    <name type="synonym">Donax arundinaceus</name>
    <dbReference type="NCBI Taxonomy" id="35708"/>
    <lineage>
        <taxon>Eukaryota</taxon>
        <taxon>Viridiplantae</taxon>
        <taxon>Streptophyta</taxon>
        <taxon>Embryophyta</taxon>
        <taxon>Tracheophyta</taxon>
        <taxon>Spermatophyta</taxon>
        <taxon>Magnoliopsida</taxon>
        <taxon>Liliopsida</taxon>
        <taxon>Poales</taxon>
        <taxon>Poaceae</taxon>
        <taxon>PACMAD clade</taxon>
        <taxon>Arundinoideae</taxon>
        <taxon>Arundineae</taxon>
        <taxon>Arundo</taxon>
    </lineage>
</organism>
<protein>
    <submittedName>
        <fullName evidence="2">Uncharacterized protein</fullName>
    </submittedName>
</protein>
<feature type="transmembrane region" description="Helical" evidence="1">
    <location>
        <begin position="6"/>
        <end position="23"/>
    </location>
</feature>
<name>A0A0A9FNB1_ARUDO</name>
<sequence>MVSWTDGVYLVVYCLLMFVWSWNRTCLCG</sequence>
<reference evidence="2" key="1">
    <citation type="submission" date="2014-09" db="EMBL/GenBank/DDBJ databases">
        <authorList>
            <person name="Magalhaes I.L.F."/>
            <person name="Oliveira U."/>
            <person name="Santos F.R."/>
            <person name="Vidigal T.H.D.A."/>
            <person name="Brescovit A.D."/>
            <person name="Santos A.J."/>
        </authorList>
    </citation>
    <scope>NUCLEOTIDE SEQUENCE</scope>
    <source>
        <tissue evidence="2">Shoot tissue taken approximately 20 cm above the soil surface</tissue>
    </source>
</reference>
<keyword evidence="1" id="KW-0472">Membrane</keyword>
<reference evidence="2" key="2">
    <citation type="journal article" date="2015" name="Data Brief">
        <title>Shoot transcriptome of the giant reed, Arundo donax.</title>
        <authorList>
            <person name="Barrero R.A."/>
            <person name="Guerrero F.D."/>
            <person name="Moolhuijzen P."/>
            <person name="Goolsby J.A."/>
            <person name="Tidwell J."/>
            <person name="Bellgard S.E."/>
            <person name="Bellgard M.I."/>
        </authorList>
    </citation>
    <scope>NUCLEOTIDE SEQUENCE</scope>
    <source>
        <tissue evidence="2">Shoot tissue taken approximately 20 cm above the soil surface</tissue>
    </source>
</reference>
<dbReference type="AlphaFoldDB" id="A0A0A9FNB1"/>
<evidence type="ECO:0000256" key="1">
    <source>
        <dbReference type="SAM" id="Phobius"/>
    </source>
</evidence>